<evidence type="ECO:0000313" key="1">
    <source>
        <dbReference type="EMBL" id="CAG8640341.1"/>
    </source>
</evidence>
<gene>
    <name evidence="1" type="ORF">ACOLOM_LOCUS7915</name>
</gene>
<accession>A0ACA9N7T1</accession>
<proteinExistence type="predicted"/>
<name>A0ACA9N7T1_9GLOM</name>
<organism evidence="1 2">
    <name type="scientific">Acaulospora colombiana</name>
    <dbReference type="NCBI Taxonomy" id="27376"/>
    <lineage>
        <taxon>Eukaryota</taxon>
        <taxon>Fungi</taxon>
        <taxon>Fungi incertae sedis</taxon>
        <taxon>Mucoromycota</taxon>
        <taxon>Glomeromycotina</taxon>
        <taxon>Glomeromycetes</taxon>
        <taxon>Diversisporales</taxon>
        <taxon>Acaulosporaceae</taxon>
        <taxon>Acaulospora</taxon>
    </lineage>
</organism>
<dbReference type="Proteomes" id="UP000789525">
    <property type="component" value="Unassembled WGS sequence"/>
</dbReference>
<evidence type="ECO:0000313" key="2">
    <source>
        <dbReference type="Proteomes" id="UP000789525"/>
    </source>
</evidence>
<protein>
    <submittedName>
        <fullName evidence="1">4465_t:CDS:1</fullName>
    </submittedName>
</protein>
<feature type="non-terminal residue" evidence="1">
    <location>
        <position position="1"/>
    </location>
</feature>
<sequence>IKSLPIEGVQIAQFASRAATLLEENLEKVREMLKEEASDLCKPAEDTPLPPLRAINHRIPLKDESITLPYIPSRCPQAFREQWEKKRDAYLKTGRWKYETGPSAVPILFIAKKPGPNGEKRLRTVFAKQRLNDNTIKLSSPLPDIQNILETVAQFKYKSLIDGRDAYEQIRVDPKDVQKTLFNTPDGTMVSYVMQQGDTNAGATYQTLMNHIFASFIGIFMFVYLDDIIIFSNTVEDHVKHIRLVLDVLRKEKLYLSSSDKLQFFARPLVILGHVIDDKGIKMDPHKVDRISNWKTPTNATLVAGFTGMNRIGTALGPVSYFQRPVFR</sequence>
<comment type="caution">
    <text evidence="1">The sequence shown here is derived from an EMBL/GenBank/DDBJ whole genome shotgun (WGS) entry which is preliminary data.</text>
</comment>
<reference evidence="1" key="1">
    <citation type="submission" date="2021-06" db="EMBL/GenBank/DDBJ databases">
        <authorList>
            <person name="Kallberg Y."/>
            <person name="Tangrot J."/>
            <person name="Rosling A."/>
        </authorList>
    </citation>
    <scope>NUCLEOTIDE SEQUENCE</scope>
    <source>
        <strain evidence="1">CL356</strain>
    </source>
</reference>
<keyword evidence="2" id="KW-1185">Reference proteome</keyword>
<dbReference type="EMBL" id="CAJVPT010019348">
    <property type="protein sequence ID" value="CAG8640341.1"/>
    <property type="molecule type" value="Genomic_DNA"/>
</dbReference>